<feature type="domain" description="ABC transmembrane type-2" evidence="7">
    <location>
        <begin position="38"/>
        <end position="268"/>
    </location>
</feature>
<comment type="subcellular location">
    <subcellularLocation>
        <location evidence="6">Cell membrane</location>
        <topology evidence="6">Multi-pass membrane protein</topology>
    </subcellularLocation>
    <subcellularLocation>
        <location evidence="1">Membrane</location>
        <topology evidence="1">Multi-pass membrane protein</topology>
    </subcellularLocation>
</comment>
<dbReference type="InterPro" id="IPR000412">
    <property type="entry name" value="ABC_2_transport"/>
</dbReference>
<keyword evidence="4 6" id="KW-0472">Membrane</keyword>
<dbReference type="Proteomes" id="UP000199155">
    <property type="component" value="Unassembled WGS sequence"/>
</dbReference>
<protein>
    <recommendedName>
        <fullName evidence="6">Transport permease protein</fullName>
    </recommendedName>
</protein>
<feature type="transmembrane region" description="Helical" evidence="6">
    <location>
        <begin position="128"/>
        <end position="150"/>
    </location>
</feature>
<evidence type="ECO:0000256" key="2">
    <source>
        <dbReference type="ARBA" id="ARBA00022692"/>
    </source>
</evidence>
<dbReference type="PANTHER" id="PTHR43229">
    <property type="entry name" value="NODULATION PROTEIN J"/>
    <property type="match status" value="1"/>
</dbReference>
<sequence length="271" mass="29414">MSAVPAPHVSVRSAPAPRSGGVRAMVERNLMIYRHTWLLLVAEIFEPVLYLLAFGVGIGGLVGTVPGLADTDVPYAEFVAPALLATTAMNGAMNETTFNLFNKLKTNHTYESILTTPMTVRTVALGEVCWALLRGALVTAGFLLAVTVFGLVHSPLVLLVVPGALLVGFAFAALGLAVVTYLRDWQDFQYVQLAMLPMFLFATTFYPLDVYPRPVQVLVECLPLYQSIELIRQPSLGQFGTGLLFPAVYLLVLGGLALAVAYRRLDRTLRS</sequence>
<evidence type="ECO:0000313" key="9">
    <source>
        <dbReference type="Proteomes" id="UP000199155"/>
    </source>
</evidence>
<dbReference type="PANTHER" id="PTHR43229:SF2">
    <property type="entry name" value="NODULATION PROTEIN J"/>
    <property type="match status" value="1"/>
</dbReference>
<dbReference type="GO" id="GO:0140359">
    <property type="term" value="F:ABC-type transporter activity"/>
    <property type="evidence" value="ECO:0007669"/>
    <property type="project" value="InterPro"/>
</dbReference>
<dbReference type="GO" id="GO:0046677">
    <property type="term" value="P:response to antibiotic"/>
    <property type="evidence" value="ECO:0007669"/>
    <property type="project" value="UniProtKB-KW"/>
</dbReference>
<dbReference type="PIRSF" id="PIRSF006648">
    <property type="entry name" value="DrrB"/>
    <property type="match status" value="1"/>
</dbReference>
<evidence type="ECO:0000256" key="6">
    <source>
        <dbReference type="RuleBase" id="RU361157"/>
    </source>
</evidence>
<dbReference type="RefSeq" id="WP_093611018.1">
    <property type="nucleotide sequence ID" value="NZ_FNFF01000006.1"/>
</dbReference>
<dbReference type="InterPro" id="IPR013525">
    <property type="entry name" value="ABC2_TM"/>
</dbReference>
<evidence type="ECO:0000259" key="7">
    <source>
        <dbReference type="PROSITE" id="PS51012"/>
    </source>
</evidence>
<dbReference type="STRING" id="417292.SAMN05421806_10634"/>
<dbReference type="PRINTS" id="PR00164">
    <property type="entry name" value="ABC2TRNSPORT"/>
</dbReference>
<feature type="transmembrane region" description="Helical" evidence="6">
    <location>
        <begin position="190"/>
        <end position="208"/>
    </location>
</feature>
<gene>
    <name evidence="8" type="ORF">SAMN05421806_10634</name>
</gene>
<organism evidence="8 9">
    <name type="scientific">Streptomyces indicus</name>
    <dbReference type="NCBI Taxonomy" id="417292"/>
    <lineage>
        <taxon>Bacteria</taxon>
        <taxon>Bacillati</taxon>
        <taxon>Actinomycetota</taxon>
        <taxon>Actinomycetes</taxon>
        <taxon>Kitasatosporales</taxon>
        <taxon>Streptomycetaceae</taxon>
        <taxon>Streptomyces</taxon>
    </lineage>
</organism>
<name>A0A1G9ANP3_9ACTN</name>
<dbReference type="Pfam" id="PF01061">
    <property type="entry name" value="ABC2_membrane"/>
    <property type="match status" value="1"/>
</dbReference>
<proteinExistence type="inferred from homology"/>
<reference evidence="8 9" key="1">
    <citation type="submission" date="2016-10" db="EMBL/GenBank/DDBJ databases">
        <authorList>
            <person name="de Groot N.N."/>
        </authorList>
    </citation>
    <scope>NUCLEOTIDE SEQUENCE [LARGE SCALE GENOMIC DNA]</scope>
    <source>
        <strain evidence="8 9">CGMCC 4.5727</strain>
    </source>
</reference>
<keyword evidence="6" id="KW-1003">Cell membrane</keyword>
<dbReference type="GO" id="GO:0043190">
    <property type="term" value="C:ATP-binding cassette (ABC) transporter complex"/>
    <property type="evidence" value="ECO:0007669"/>
    <property type="project" value="InterPro"/>
</dbReference>
<accession>A0A1G9ANP3</accession>
<keyword evidence="3 6" id="KW-1133">Transmembrane helix</keyword>
<evidence type="ECO:0000313" key="8">
    <source>
        <dbReference type="EMBL" id="SDK28200.1"/>
    </source>
</evidence>
<dbReference type="OrthoDB" id="9778589at2"/>
<dbReference type="InterPro" id="IPR047817">
    <property type="entry name" value="ABC2_TM_bact-type"/>
</dbReference>
<keyword evidence="6" id="KW-0813">Transport</keyword>
<feature type="transmembrane region" description="Helical" evidence="6">
    <location>
        <begin position="243"/>
        <end position="262"/>
    </location>
</feature>
<comment type="similarity">
    <text evidence="6">Belongs to the ABC-2 integral membrane protein family.</text>
</comment>
<dbReference type="PROSITE" id="PS51012">
    <property type="entry name" value="ABC_TM2"/>
    <property type="match status" value="1"/>
</dbReference>
<evidence type="ECO:0000256" key="5">
    <source>
        <dbReference type="ARBA" id="ARBA00023251"/>
    </source>
</evidence>
<feature type="transmembrane region" description="Helical" evidence="6">
    <location>
        <begin position="75"/>
        <end position="93"/>
    </location>
</feature>
<evidence type="ECO:0000256" key="3">
    <source>
        <dbReference type="ARBA" id="ARBA00022989"/>
    </source>
</evidence>
<keyword evidence="2 6" id="KW-0812">Transmembrane</keyword>
<dbReference type="AlphaFoldDB" id="A0A1G9ANP3"/>
<dbReference type="InterPro" id="IPR051784">
    <property type="entry name" value="Nod_factor_ABC_transporter"/>
</dbReference>
<keyword evidence="5" id="KW-0046">Antibiotic resistance</keyword>
<keyword evidence="9" id="KW-1185">Reference proteome</keyword>
<evidence type="ECO:0000256" key="4">
    <source>
        <dbReference type="ARBA" id="ARBA00023136"/>
    </source>
</evidence>
<feature type="transmembrane region" description="Helical" evidence="6">
    <location>
        <begin position="37"/>
        <end position="63"/>
    </location>
</feature>
<feature type="transmembrane region" description="Helical" evidence="6">
    <location>
        <begin position="156"/>
        <end position="178"/>
    </location>
</feature>
<evidence type="ECO:0000256" key="1">
    <source>
        <dbReference type="ARBA" id="ARBA00004141"/>
    </source>
</evidence>
<dbReference type="EMBL" id="FNFF01000006">
    <property type="protein sequence ID" value="SDK28200.1"/>
    <property type="molecule type" value="Genomic_DNA"/>
</dbReference>